<dbReference type="InterPro" id="IPR021444">
    <property type="entry name" value="DUF3094"/>
</dbReference>
<organism evidence="2 3">
    <name type="scientific">Umboniibacter marinipuniceus</name>
    <dbReference type="NCBI Taxonomy" id="569599"/>
    <lineage>
        <taxon>Bacteria</taxon>
        <taxon>Pseudomonadati</taxon>
        <taxon>Pseudomonadota</taxon>
        <taxon>Gammaproteobacteria</taxon>
        <taxon>Cellvibrionales</taxon>
        <taxon>Cellvibrionaceae</taxon>
        <taxon>Umboniibacter</taxon>
    </lineage>
</organism>
<dbReference type="Proteomes" id="UP000267187">
    <property type="component" value="Unassembled WGS sequence"/>
</dbReference>
<name>A0A3M0ABR2_9GAMM</name>
<comment type="caution">
    <text evidence="2">The sequence shown here is derived from an EMBL/GenBank/DDBJ whole genome shotgun (WGS) entry which is preliminary data.</text>
</comment>
<evidence type="ECO:0000313" key="2">
    <source>
        <dbReference type="EMBL" id="RMA82340.1"/>
    </source>
</evidence>
<keyword evidence="1" id="KW-0812">Transmembrane</keyword>
<dbReference type="EMBL" id="REFJ01000001">
    <property type="protein sequence ID" value="RMA82340.1"/>
    <property type="molecule type" value="Genomic_DNA"/>
</dbReference>
<keyword evidence="1" id="KW-1133">Transmembrane helix</keyword>
<gene>
    <name evidence="2" type="ORF">DFR27_0289</name>
</gene>
<keyword evidence="1" id="KW-0472">Membrane</keyword>
<proteinExistence type="predicted"/>
<dbReference type="RefSeq" id="WP_121875678.1">
    <property type="nucleotide sequence ID" value="NZ_REFJ01000001.1"/>
</dbReference>
<evidence type="ECO:0000313" key="3">
    <source>
        <dbReference type="Proteomes" id="UP000267187"/>
    </source>
</evidence>
<keyword evidence="3" id="KW-1185">Reference proteome</keyword>
<feature type="transmembrane region" description="Helical" evidence="1">
    <location>
        <begin position="33"/>
        <end position="56"/>
    </location>
</feature>
<dbReference type="OrthoDB" id="7030240at2"/>
<accession>A0A3M0ABR2</accession>
<sequence>MRDKEDLSPEDLARVEEYLNSTIHQTDRGEFKFWRLMGVLSVVLIAFGALAMYVAIETGVWNSGRWL</sequence>
<dbReference type="Pfam" id="PF11293">
    <property type="entry name" value="DUF3094"/>
    <property type="match status" value="1"/>
</dbReference>
<dbReference type="AlphaFoldDB" id="A0A3M0ABR2"/>
<reference evidence="2 3" key="1">
    <citation type="submission" date="2018-10" db="EMBL/GenBank/DDBJ databases">
        <title>Genomic Encyclopedia of Type Strains, Phase IV (KMG-IV): sequencing the most valuable type-strain genomes for metagenomic binning, comparative biology and taxonomic classification.</title>
        <authorList>
            <person name="Goeker M."/>
        </authorList>
    </citation>
    <scope>NUCLEOTIDE SEQUENCE [LARGE SCALE GENOMIC DNA]</scope>
    <source>
        <strain evidence="2 3">DSM 25080</strain>
    </source>
</reference>
<evidence type="ECO:0000256" key="1">
    <source>
        <dbReference type="SAM" id="Phobius"/>
    </source>
</evidence>
<protein>
    <submittedName>
        <fullName evidence="2">DUF3094 family protein</fullName>
    </submittedName>
</protein>